<reference evidence="5 6" key="1">
    <citation type="journal article" date="2016" name="Int. J. Syst. Evol. Microbiol.">
        <title>Pyruvatibacter mobilis gen. nov., sp. nov., a marine bacterium from the culture broth of Picochlorum sp. 122.</title>
        <authorList>
            <person name="Wang G."/>
            <person name="Tang M."/>
            <person name="Wu H."/>
            <person name="Dai S."/>
            <person name="Li T."/>
            <person name="Chen C."/>
            <person name="He H."/>
            <person name="Fan J."/>
            <person name="Xiang W."/>
            <person name="Li X."/>
        </authorList>
    </citation>
    <scope>NUCLEOTIDE SEQUENCE [LARGE SCALE GENOMIC DNA]</scope>
    <source>
        <strain evidence="5 6">GYP-11</strain>
    </source>
</reference>
<comment type="caution">
    <text evidence="5">The sequence shown here is derived from an EMBL/GenBank/DDBJ whole genome shotgun (WGS) entry which is preliminary data.</text>
</comment>
<evidence type="ECO:0000256" key="2">
    <source>
        <dbReference type="SAM" id="MobiDB-lite"/>
    </source>
</evidence>
<dbReference type="Pfam" id="PF10996">
    <property type="entry name" value="Beta-Casp"/>
    <property type="match status" value="1"/>
</dbReference>
<evidence type="ECO:0000259" key="4">
    <source>
        <dbReference type="SMART" id="SM01027"/>
    </source>
</evidence>
<dbReference type="CDD" id="cd16295">
    <property type="entry name" value="TTHA0252-CPSF-like_MBL-fold"/>
    <property type="match status" value="1"/>
</dbReference>
<dbReference type="GO" id="GO:0004521">
    <property type="term" value="F:RNA endonuclease activity"/>
    <property type="evidence" value="ECO:0007669"/>
    <property type="project" value="TreeGrafter"/>
</dbReference>
<feature type="region of interest" description="Disordered" evidence="2">
    <location>
        <begin position="104"/>
        <end position="130"/>
    </location>
</feature>
<proteinExistence type="predicted"/>
<dbReference type="InterPro" id="IPR022712">
    <property type="entry name" value="Beta_Casp"/>
</dbReference>
<dbReference type="Gene3D" id="3.40.50.10890">
    <property type="match status" value="1"/>
</dbReference>
<dbReference type="AlphaFoldDB" id="A0A845QFB7"/>
<dbReference type="SMART" id="SM00849">
    <property type="entry name" value="Lactamase_B"/>
    <property type="match status" value="1"/>
</dbReference>
<dbReference type="InterPro" id="IPR001279">
    <property type="entry name" value="Metallo-B-lactamas"/>
</dbReference>
<dbReference type="RefSeq" id="WP_160588700.1">
    <property type="nucleotide sequence ID" value="NZ_BMHN01000001.1"/>
</dbReference>
<dbReference type="GeneID" id="300653844"/>
<dbReference type="Proteomes" id="UP000470384">
    <property type="component" value="Unassembled WGS sequence"/>
</dbReference>
<dbReference type="PANTHER" id="PTHR11203">
    <property type="entry name" value="CLEAVAGE AND POLYADENYLATION SPECIFICITY FACTOR FAMILY MEMBER"/>
    <property type="match status" value="1"/>
</dbReference>
<dbReference type="Pfam" id="PF00753">
    <property type="entry name" value="Lactamase_B"/>
    <property type="match status" value="1"/>
</dbReference>
<dbReference type="InterPro" id="IPR011108">
    <property type="entry name" value="RMMBL"/>
</dbReference>
<accession>A0A845QFB7</accession>
<feature type="compositionally biased region" description="Basic and acidic residues" evidence="2">
    <location>
        <begin position="104"/>
        <end position="113"/>
    </location>
</feature>
<dbReference type="InterPro" id="IPR050698">
    <property type="entry name" value="MBL"/>
</dbReference>
<gene>
    <name evidence="5" type="ORF">GTQ45_12990</name>
</gene>
<dbReference type="SUPFAM" id="SSF56281">
    <property type="entry name" value="Metallo-hydrolase/oxidoreductase"/>
    <property type="match status" value="1"/>
</dbReference>
<keyword evidence="1 5" id="KW-0378">Hydrolase</keyword>
<sequence length="476" mass="52363">MKITFHGAAQEVTGSCTLIDTGSVRFLVDCGMFQGGRTENAKNRAPFAFDPAGIDFVLLTHAHIDHSGLLPRLWAQGFRGPVHTGTATGDLLEIMLRDSAHIQETEAERENRRKPSHKHRGKKHHRDRKPVEPIYSLDDVEAVLKRVRGHDYDTPFSPHESVRVQLRDAGHILGSAIIEAWITTPQGERKLVFSGDLGQPGRPILCDPTRIGTADILFTESTYGDRDHKNLGDTVTELVDVVTHTLDDLEGNIIIPAFAVGRTQELLFYFHQLTREGKLGNLRIFVDSPMATAVTRLTMEHLELFDAQARSLAEWQENGHGVPQVTFTGSVDESRALNSIESGAIIIAASGMCTAGRIKHHLRHGLPNPRNAVIITGFQAEGTLGRRLVDGATRVRIFGQDVSVRAGVHTLGGFSAHADRRALLDWMGGFTAPPAQTFVMHGEPGASRALADEMTNRLGWQVQLPERGETYVPLIL</sequence>
<feature type="domain" description="Metallo-beta-lactamase" evidence="3">
    <location>
        <begin position="13"/>
        <end position="235"/>
    </location>
</feature>
<keyword evidence="6" id="KW-1185">Reference proteome</keyword>
<evidence type="ECO:0000256" key="1">
    <source>
        <dbReference type="ARBA" id="ARBA00022801"/>
    </source>
</evidence>
<dbReference type="InterPro" id="IPR036866">
    <property type="entry name" value="RibonucZ/Hydroxyglut_hydro"/>
</dbReference>
<dbReference type="EMBL" id="WXYQ01000011">
    <property type="protein sequence ID" value="NBG96651.1"/>
    <property type="molecule type" value="Genomic_DNA"/>
</dbReference>
<organism evidence="5 6">
    <name type="scientific">Pyruvatibacter mobilis</name>
    <dbReference type="NCBI Taxonomy" id="1712261"/>
    <lineage>
        <taxon>Bacteria</taxon>
        <taxon>Pseudomonadati</taxon>
        <taxon>Pseudomonadota</taxon>
        <taxon>Alphaproteobacteria</taxon>
        <taxon>Hyphomicrobiales</taxon>
        <taxon>Parvibaculaceae</taxon>
        <taxon>Pyruvatibacter</taxon>
    </lineage>
</organism>
<name>A0A845QFB7_9HYPH</name>
<dbReference type="PANTHER" id="PTHR11203:SF37">
    <property type="entry name" value="INTEGRATOR COMPLEX SUBUNIT 11"/>
    <property type="match status" value="1"/>
</dbReference>
<evidence type="ECO:0000259" key="3">
    <source>
        <dbReference type="SMART" id="SM00849"/>
    </source>
</evidence>
<feature type="compositionally biased region" description="Basic residues" evidence="2">
    <location>
        <begin position="114"/>
        <end position="128"/>
    </location>
</feature>
<evidence type="ECO:0000313" key="6">
    <source>
        <dbReference type="Proteomes" id="UP000470384"/>
    </source>
</evidence>
<protein>
    <submittedName>
        <fullName evidence="5">MBL fold metallo-hydrolase</fullName>
    </submittedName>
</protein>
<dbReference type="GO" id="GO:0016787">
    <property type="term" value="F:hydrolase activity"/>
    <property type="evidence" value="ECO:0007669"/>
    <property type="project" value="UniProtKB-KW"/>
</dbReference>
<dbReference type="Gene3D" id="3.60.15.10">
    <property type="entry name" value="Ribonuclease Z/Hydroxyacylglutathione hydrolase-like"/>
    <property type="match status" value="1"/>
</dbReference>
<dbReference type="Pfam" id="PF07521">
    <property type="entry name" value="RMMBL"/>
    <property type="match status" value="1"/>
</dbReference>
<dbReference type="OrthoDB" id="9803916at2"/>
<feature type="domain" description="Beta-Casp" evidence="4">
    <location>
        <begin position="263"/>
        <end position="388"/>
    </location>
</feature>
<evidence type="ECO:0000313" key="5">
    <source>
        <dbReference type="EMBL" id="NBG96651.1"/>
    </source>
</evidence>
<dbReference type="SMART" id="SM01027">
    <property type="entry name" value="Beta-Casp"/>
    <property type="match status" value="1"/>
</dbReference>